<dbReference type="AlphaFoldDB" id="A0A1B4LI17"/>
<protein>
    <submittedName>
        <fullName evidence="1">Uncharacterized protein</fullName>
    </submittedName>
</protein>
<proteinExistence type="predicted"/>
<evidence type="ECO:0000313" key="1">
    <source>
        <dbReference type="EMBL" id="AOJ76836.1"/>
    </source>
</evidence>
<organism evidence="1 2">
    <name type="scientific">Burkholderia ubonensis</name>
    <dbReference type="NCBI Taxonomy" id="101571"/>
    <lineage>
        <taxon>Bacteria</taxon>
        <taxon>Pseudomonadati</taxon>
        <taxon>Pseudomonadota</taxon>
        <taxon>Betaproteobacteria</taxon>
        <taxon>Burkholderiales</taxon>
        <taxon>Burkholderiaceae</taxon>
        <taxon>Burkholderia</taxon>
        <taxon>Burkholderia cepacia complex</taxon>
    </lineage>
</organism>
<accession>A0A1B4LI17</accession>
<dbReference type="EMBL" id="CP013421">
    <property type="protein sequence ID" value="AOJ76836.1"/>
    <property type="molecule type" value="Genomic_DNA"/>
</dbReference>
<gene>
    <name evidence="1" type="ORF">WJ35_17410</name>
</gene>
<sequence>MDDGLLRVALRHAAHTSRRRIRLDTVLTQFLRKTLPPSLKILMAWIQTMPIRTTYLYAQMHVRMSFVIVRSENVRPAITELKRREIPSRIANCLPIRSGWHRQQDVESLAARAGLGDTPTAELPGLREIA</sequence>
<reference evidence="1 2" key="1">
    <citation type="submission" date="2015-12" db="EMBL/GenBank/DDBJ databases">
        <title>Diversity of Burkholderia near neighbor genomes.</title>
        <authorList>
            <person name="Sahl J."/>
            <person name="Wagner D."/>
            <person name="Keim P."/>
        </authorList>
    </citation>
    <scope>NUCLEOTIDE SEQUENCE [LARGE SCALE GENOMIC DNA]</scope>
    <source>
        <strain evidence="1 2">MSMB0783</strain>
    </source>
</reference>
<evidence type="ECO:0000313" key="2">
    <source>
        <dbReference type="Proteomes" id="UP000243680"/>
    </source>
</evidence>
<name>A0A1B4LI17_9BURK</name>
<dbReference type="Proteomes" id="UP000243680">
    <property type="component" value="Chromosome 3"/>
</dbReference>